<comment type="caution">
    <text evidence="1">The sequence shown here is derived from an EMBL/GenBank/DDBJ whole genome shotgun (WGS) entry which is preliminary data.</text>
</comment>
<dbReference type="RefSeq" id="WP_147850035.1">
    <property type="nucleotide sequence ID" value="NZ_VDUZ01000035.1"/>
</dbReference>
<reference evidence="1 2" key="1">
    <citation type="submission" date="2019-06" db="EMBL/GenBank/DDBJ databases">
        <title>New taxonomy in bacterial strain CC-CFT640, isolated from vineyard.</title>
        <authorList>
            <person name="Lin S.-Y."/>
            <person name="Tsai C.-F."/>
            <person name="Young C.-C."/>
        </authorList>
    </citation>
    <scope>NUCLEOTIDE SEQUENCE [LARGE SCALE GENOMIC DNA]</scope>
    <source>
        <strain evidence="1 2">CC-CFT640</strain>
    </source>
</reference>
<name>A0A5C8PFY7_9HYPH</name>
<protein>
    <submittedName>
        <fullName evidence="1">Uncharacterized protein</fullName>
    </submittedName>
</protein>
<keyword evidence="2" id="KW-1185">Reference proteome</keyword>
<dbReference type="EMBL" id="VDUZ01000035">
    <property type="protein sequence ID" value="TXL72214.1"/>
    <property type="molecule type" value="Genomic_DNA"/>
</dbReference>
<dbReference type="Proteomes" id="UP000321638">
    <property type="component" value="Unassembled WGS sequence"/>
</dbReference>
<gene>
    <name evidence="1" type="ORF">FHP25_26665</name>
</gene>
<sequence length="162" mass="18145">MRTAHDIHELIARALHEKELQRQREARLLAEEVEARRVFLQAARAVFTHVIMPEMERFGGILHQARMRPTVSDTGAFYLPGSSDASLVAKFALPLLRDTVSLPLSVSFEAVFPVGMAIYYGDAEAAHAGDKAAIEEVPLEDVTRDLVEDHLVRVLENHLHEL</sequence>
<evidence type="ECO:0000313" key="1">
    <source>
        <dbReference type="EMBL" id="TXL72214.1"/>
    </source>
</evidence>
<dbReference type="AlphaFoldDB" id="A0A5C8PFY7"/>
<evidence type="ECO:0000313" key="2">
    <source>
        <dbReference type="Proteomes" id="UP000321638"/>
    </source>
</evidence>
<proteinExistence type="predicted"/>
<accession>A0A5C8PFY7</accession>
<organism evidence="1 2">
    <name type="scientific">Vineibacter terrae</name>
    <dbReference type="NCBI Taxonomy" id="2586908"/>
    <lineage>
        <taxon>Bacteria</taxon>
        <taxon>Pseudomonadati</taxon>
        <taxon>Pseudomonadota</taxon>
        <taxon>Alphaproteobacteria</taxon>
        <taxon>Hyphomicrobiales</taxon>
        <taxon>Vineibacter</taxon>
    </lineage>
</organism>
<dbReference type="OrthoDB" id="7375719at2"/>